<keyword evidence="5 8" id="KW-1133">Transmembrane helix</keyword>
<dbReference type="GO" id="GO:0022857">
    <property type="term" value="F:transmembrane transporter activity"/>
    <property type="evidence" value="ECO:0007669"/>
    <property type="project" value="InterPro"/>
</dbReference>
<evidence type="ECO:0000256" key="4">
    <source>
        <dbReference type="ARBA" id="ARBA00022692"/>
    </source>
</evidence>
<dbReference type="PANTHER" id="PTHR30558">
    <property type="entry name" value="EXBD MEMBRANE COMPONENT OF PMF-DRIVEN MACROMOLECULE IMPORT SYSTEM"/>
    <property type="match status" value="1"/>
</dbReference>
<sequence>MSAHAKRKFVVKPAVPLNSDINVTPLVDVVLVLLIIFMVVTPLLEKDIGVRVPDTEQVKEDTPPPPDQLVVRVNAQGELMVNDERVERADLVGKLRPLLERQSRPQDRIVFVVADDAAVYGTVVEVLDGAKAAGAQTLGMMTELPEPPPPSP</sequence>
<keyword evidence="7" id="KW-0813">Transport</keyword>
<evidence type="ECO:0000256" key="3">
    <source>
        <dbReference type="ARBA" id="ARBA00022475"/>
    </source>
</evidence>
<dbReference type="AlphaFoldDB" id="A0A150TG03"/>
<evidence type="ECO:0000256" key="7">
    <source>
        <dbReference type="RuleBase" id="RU003879"/>
    </source>
</evidence>
<keyword evidence="7" id="KW-0653">Protein transport</keyword>
<proteinExistence type="inferred from homology"/>
<comment type="caution">
    <text evidence="9">The sequence shown here is derived from an EMBL/GenBank/DDBJ whole genome shotgun (WGS) entry which is preliminary data.</text>
</comment>
<keyword evidence="6 8" id="KW-0472">Membrane</keyword>
<comment type="subcellular location">
    <subcellularLocation>
        <location evidence="1">Cell membrane</location>
        <topology evidence="1">Single-pass membrane protein</topology>
    </subcellularLocation>
    <subcellularLocation>
        <location evidence="7">Cell membrane</location>
        <topology evidence="7">Single-pass type II membrane protein</topology>
    </subcellularLocation>
</comment>
<keyword evidence="3" id="KW-1003">Cell membrane</keyword>
<dbReference type="Proteomes" id="UP000075502">
    <property type="component" value="Unassembled WGS sequence"/>
</dbReference>
<dbReference type="InterPro" id="IPR003400">
    <property type="entry name" value="ExbD"/>
</dbReference>
<dbReference type="EMBL" id="JEME01002653">
    <property type="protein sequence ID" value="KYG03614.1"/>
    <property type="molecule type" value="Genomic_DNA"/>
</dbReference>
<evidence type="ECO:0000256" key="5">
    <source>
        <dbReference type="ARBA" id="ARBA00022989"/>
    </source>
</evidence>
<dbReference type="Pfam" id="PF02472">
    <property type="entry name" value="ExbD"/>
    <property type="match status" value="1"/>
</dbReference>
<gene>
    <name evidence="9" type="ORF">BE21_50800</name>
</gene>
<protein>
    <submittedName>
        <fullName evidence="9">Biopolymer transporter ExbD</fullName>
    </submittedName>
</protein>
<evidence type="ECO:0000313" key="9">
    <source>
        <dbReference type="EMBL" id="KYG03614.1"/>
    </source>
</evidence>
<reference evidence="9 10" key="1">
    <citation type="submission" date="2014-02" db="EMBL/GenBank/DDBJ databases">
        <title>The small core and large imbalanced accessory genome model reveals a collaborative survival strategy of Sorangium cellulosum strains in nature.</title>
        <authorList>
            <person name="Han K."/>
            <person name="Peng R."/>
            <person name="Blom J."/>
            <person name="Li Y.-Z."/>
        </authorList>
    </citation>
    <scope>NUCLEOTIDE SEQUENCE [LARGE SCALE GENOMIC DNA]</scope>
    <source>
        <strain evidence="9 10">So0007-03</strain>
    </source>
</reference>
<feature type="transmembrane region" description="Helical" evidence="8">
    <location>
        <begin position="26"/>
        <end position="44"/>
    </location>
</feature>
<name>A0A150TG03_SORCE</name>
<keyword evidence="4 7" id="KW-0812">Transmembrane</keyword>
<organism evidence="9 10">
    <name type="scientific">Sorangium cellulosum</name>
    <name type="common">Polyangium cellulosum</name>
    <dbReference type="NCBI Taxonomy" id="56"/>
    <lineage>
        <taxon>Bacteria</taxon>
        <taxon>Pseudomonadati</taxon>
        <taxon>Myxococcota</taxon>
        <taxon>Polyangia</taxon>
        <taxon>Polyangiales</taxon>
        <taxon>Polyangiaceae</taxon>
        <taxon>Sorangium</taxon>
    </lineage>
</organism>
<dbReference type="Gene3D" id="3.30.420.270">
    <property type="match status" value="1"/>
</dbReference>
<comment type="similarity">
    <text evidence="2 7">Belongs to the ExbD/TolR family.</text>
</comment>
<dbReference type="PANTHER" id="PTHR30558:SF7">
    <property type="entry name" value="TOL-PAL SYSTEM PROTEIN TOLR"/>
    <property type="match status" value="1"/>
</dbReference>
<evidence type="ECO:0000313" key="10">
    <source>
        <dbReference type="Proteomes" id="UP000075502"/>
    </source>
</evidence>
<evidence type="ECO:0000256" key="8">
    <source>
        <dbReference type="SAM" id="Phobius"/>
    </source>
</evidence>
<evidence type="ECO:0000256" key="2">
    <source>
        <dbReference type="ARBA" id="ARBA00005811"/>
    </source>
</evidence>
<accession>A0A150TG03</accession>
<evidence type="ECO:0000256" key="6">
    <source>
        <dbReference type="ARBA" id="ARBA00023136"/>
    </source>
</evidence>
<dbReference type="GO" id="GO:0005886">
    <property type="term" value="C:plasma membrane"/>
    <property type="evidence" value="ECO:0007669"/>
    <property type="project" value="UniProtKB-SubCell"/>
</dbReference>
<dbReference type="GO" id="GO:0015031">
    <property type="term" value="P:protein transport"/>
    <property type="evidence" value="ECO:0007669"/>
    <property type="project" value="UniProtKB-KW"/>
</dbReference>
<evidence type="ECO:0000256" key="1">
    <source>
        <dbReference type="ARBA" id="ARBA00004162"/>
    </source>
</evidence>